<keyword evidence="3" id="KW-0964">Secreted</keyword>
<name>A0A3B3DCJ7_ORYME</name>
<evidence type="ECO:0000313" key="7">
    <source>
        <dbReference type="Proteomes" id="UP000261560"/>
    </source>
</evidence>
<organism evidence="6 7">
    <name type="scientific">Oryzias melastigma</name>
    <name type="common">Marine medaka</name>
    <dbReference type="NCBI Taxonomy" id="30732"/>
    <lineage>
        <taxon>Eukaryota</taxon>
        <taxon>Metazoa</taxon>
        <taxon>Chordata</taxon>
        <taxon>Craniata</taxon>
        <taxon>Vertebrata</taxon>
        <taxon>Euteleostomi</taxon>
        <taxon>Actinopterygii</taxon>
        <taxon>Neopterygii</taxon>
        <taxon>Teleostei</taxon>
        <taxon>Neoteleostei</taxon>
        <taxon>Acanthomorphata</taxon>
        <taxon>Ovalentaria</taxon>
        <taxon>Atherinomorphae</taxon>
        <taxon>Beloniformes</taxon>
        <taxon>Adrianichthyidae</taxon>
        <taxon>Oryziinae</taxon>
        <taxon>Oryzias</taxon>
    </lineage>
</organism>
<dbReference type="STRING" id="30732.ENSOMEP00000027120"/>
<dbReference type="Pfam" id="PF05825">
    <property type="entry name" value="PSP94"/>
    <property type="match status" value="1"/>
</dbReference>
<sequence>KTLTLALVVCVVISLANAHCFFRQIDPDATHCQDELDGSWHAVGSSWISNCMNCTCFSCCSTYAIPWIFPEDDCESVFDNSTCEYIVRRKDNPSVLCPITAAVGK</sequence>
<dbReference type="PaxDb" id="30732-ENSOMEP00000027120"/>
<evidence type="ECO:0000313" key="6">
    <source>
        <dbReference type="Ensembl" id="ENSOMEP00000027120.1"/>
    </source>
</evidence>
<evidence type="ECO:0000256" key="3">
    <source>
        <dbReference type="ARBA" id="ARBA00022525"/>
    </source>
</evidence>
<evidence type="ECO:0000256" key="4">
    <source>
        <dbReference type="ARBA" id="ARBA00023157"/>
    </source>
</evidence>
<dbReference type="GeneTree" id="ENSGT01050000245123"/>
<dbReference type="PANTHER" id="PTHR10500:SF7">
    <property type="entry name" value="BETA-MICROSEMINOPROTEIN"/>
    <property type="match status" value="1"/>
</dbReference>
<protein>
    <recommendedName>
        <fullName evidence="8">Beta-microseminoprotein</fullName>
    </recommendedName>
</protein>
<proteinExistence type="inferred from homology"/>
<dbReference type="Ensembl" id="ENSOMET00000002768.1">
    <property type="protein sequence ID" value="ENSOMEP00000027120.1"/>
    <property type="gene ID" value="ENSOMEG00000009401.1"/>
</dbReference>
<feature type="chain" id="PRO_5017385107" description="Beta-microseminoprotein" evidence="5">
    <location>
        <begin position="19"/>
        <end position="105"/>
    </location>
</feature>
<dbReference type="Gene3D" id="2.10.70.10">
    <property type="entry name" value="Complement Module, domain 1"/>
    <property type="match status" value="1"/>
</dbReference>
<accession>A0A3B3DCJ7</accession>
<evidence type="ECO:0008006" key="8">
    <source>
        <dbReference type="Google" id="ProtNLM"/>
    </source>
</evidence>
<dbReference type="OMA" id="CEYIVRR"/>
<keyword evidence="7" id="KW-1185">Reference proteome</keyword>
<evidence type="ECO:0000256" key="2">
    <source>
        <dbReference type="ARBA" id="ARBA00010352"/>
    </source>
</evidence>
<dbReference type="Proteomes" id="UP000261560">
    <property type="component" value="Unplaced"/>
</dbReference>
<evidence type="ECO:0000256" key="5">
    <source>
        <dbReference type="SAM" id="SignalP"/>
    </source>
</evidence>
<reference evidence="6" key="1">
    <citation type="submission" date="2025-08" db="UniProtKB">
        <authorList>
            <consortium name="Ensembl"/>
        </authorList>
    </citation>
    <scope>IDENTIFICATION</scope>
</reference>
<feature type="signal peptide" evidence="5">
    <location>
        <begin position="1"/>
        <end position="18"/>
    </location>
</feature>
<dbReference type="Gene3D" id="2.20.25.590">
    <property type="match status" value="1"/>
</dbReference>
<dbReference type="GO" id="GO:0005576">
    <property type="term" value="C:extracellular region"/>
    <property type="evidence" value="ECO:0007669"/>
    <property type="project" value="UniProtKB-SubCell"/>
</dbReference>
<comment type="subcellular location">
    <subcellularLocation>
        <location evidence="1">Secreted</location>
    </subcellularLocation>
</comment>
<keyword evidence="5" id="KW-0732">Signal</keyword>
<dbReference type="PANTHER" id="PTHR10500">
    <property type="entry name" value="BETA-MICROSEMINOPROTEIN"/>
    <property type="match status" value="1"/>
</dbReference>
<dbReference type="InterPro" id="IPR008735">
    <property type="entry name" value="PSP94"/>
</dbReference>
<reference evidence="6" key="2">
    <citation type="submission" date="2025-09" db="UniProtKB">
        <authorList>
            <consortium name="Ensembl"/>
        </authorList>
    </citation>
    <scope>IDENTIFICATION</scope>
</reference>
<comment type="similarity">
    <text evidence="2">Belongs to the beta-microseminoprotein family.</text>
</comment>
<keyword evidence="4" id="KW-1015">Disulfide bond</keyword>
<evidence type="ECO:0000256" key="1">
    <source>
        <dbReference type="ARBA" id="ARBA00004613"/>
    </source>
</evidence>
<dbReference type="AlphaFoldDB" id="A0A3B3DCJ7"/>